<gene>
    <name evidence="3" type="ordered locus">Hoch_5417</name>
</gene>
<dbReference type="SMART" id="SM00332">
    <property type="entry name" value="PP2Cc"/>
    <property type="match status" value="1"/>
</dbReference>
<dbReference type="InterPro" id="IPR000595">
    <property type="entry name" value="cNMP-bd_dom"/>
</dbReference>
<dbReference type="GO" id="GO:0004722">
    <property type="term" value="F:protein serine/threonine phosphatase activity"/>
    <property type="evidence" value="ECO:0007669"/>
    <property type="project" value="UniProtKB-EC"/>
</dbReference>
<dbReference type="InterPro" id="IPR018490">
    <property type="entry name" value="cNMP-bd_dom_sf"/>
</dbReference>
<proteinExistence type="predicted"/>
<dbReference type="KEGG" id="hoh:Hoch_5417"/>
<name>D0LYN5_HALO1</name>
<dbReference type="PROSITE" id="PS51746">
    <property type="entry name" value="PPM_2"/>
    <property type="match status" value="1"/>
</dbReference>
<dbReference type="CDD" id="cd00038">
    <property type="entry name" value="CAP_ED"/>
    <property type="match status" value="1"/>
</dbReference>
<dbReference type="PROSITE" id="PS50042">
    <property type="entry name" value="CNMP_BINDING_3"/>
    <property type="match status" value="1"/>
</dbReference>
<evidence type="ECO:0000313" key="3">
    <source>
        <dbReference type="EMBL" id="ACY17901.1"/>
    </source>
</evidence>
<dbReference type="EMBL" id="CP001804">
    <property type="protein sequence ID" value="ACY17901.1"/>
    <property type="molecule type" value="Genomic_DNA"/>
</dbReference>
<keyword evidence="4" id="KW-1185">Reference proteome</keyword>
<dbReference type="SUPFAM" id="SSF81606">
    <property type="entry name" value="PP2C-like"/>
    <property type="match status" value="1"/>
</dbReference>
<dbReference type="AlphaFoldDB" id="D0LYN5"/>
<dbReference type="PROSITE" id="PS00888">
    <property type="entry name" value="CNMP_BINDING_1"/>
    <property type="match status" value="1"/>
</dbReference>
<dbReference type="CDD" id="cd00143">
    <property type="entry name" value="PP2Cc"/>
    <property type="match status" value="1"/>
</dbReference>
<reference evidence="3 4" key="1">
    <citation type="journal article" date="2010" name="Stand. Genomic Sci.">
        <title>Complete genome sequence of Haliangium ochraceum type strain (SMP-2).</title>
        <authorList>
            <consortium name="US DOE Joint Genome Institute (JGI-PGF)"/>
            <person name="Ivanova N."/>
            <person name="Daum C."/>
            <person name="Lang E."/>
            <person name="Abt B."/>
            <person name="Kopitz M."/>
            <person name="Saunders E."/>
            <person name="Lapidus A."/>
            <person name="Lucas S."/>
            <person name="Glavina Del Rio T."/>
            <person name="Nolan M."/>
            <person name="Tice H."/>
            <person name="Copeland A."/>
            <person name="Cheng J.F."/>
            <person name="Chen F."/>
            <person name="Bruce D."/>
            <person name="Goodwin L."/>
            <person name="Pitluck S."/>
            <person name="Mavromatis K."/>
            <person name="Pati A."/>
            <person name="Mikhailova N."/>
            <person name="Chen A."/>
            <person name="Palaniappan K."/>
            <person name="Land M."/>
            <person name="Hauser L."/>
            <person name="Chang Y.J."/>
            <person name="Jeffries C.D."/>
            <person name="Detter J.C."/>
            <person name="Brettin T."/>
            <person name="Rohde M."/>
            <person name="Goker M."/>
            <person name="Bristow J."/>
            <person name="Markowitz V."/>
            <person name="Eisen J.A."/>
            <person name="Hugenholtz P."/>
            <person name="Kyrpides N.C."/>
            <person name="Klenk H.P."/>
        </authorList>
    </citation>
    <scope>NUCLEOTIDE SEQUENCE [LARGE SCALE GENOMIC DNA]</scope>
    <source>
        <strain evidence="4">DSM 14365 / CIP 107738 / JCM 11303 / AJ 13395 / SMP-2</strain>
    </source>
</reference>
<dbReference type="InterPro" id="IPR014710">
    <property type="entry name" value="RmlC-like_jellyroll"/>
</dbReference>
<protein>
    <submittedName>
        <fullName evidence="3">Cyclic nucleotide-binding protein</fullName>
        <ecNumber evidence="3">3.1.3.16</ecNumber>
    </submittedName>
</protein>
<dbReference type="SMART" id="SM00331">
    <property type="entry name" value="PP2C_SIG"/>
    <property type="match status" value="1"/>
</dbReference>
<dbReference type="OrthoDB" id="5496340at2"/>
<feature type="domain" description="PPM-type phosphatase" evidence="2">
    <location>
        <begin position="2"/>
        <end position="253"/>
    </location>
</feature>
<dbReference type="InterPro" id="IPR036457">
    <property type="entry name" value="PPM-type-like_dom_sf"/>
</dbReference>
<dbReference type="Gene3D" id="2.60.120.10">
    <property type="entry name" value="Jelly Rolls"/>
    <property type="match status" value="1"/>
</dbReference>
<dbReference type="Pfam" id="PF00027">
    <property type="entry name" value="cNMP_binding"/>
    <property type="match status" value="1"/>
</dbReference>
<dbReference type="PROSITE" id="PS00889">
    <property type="entry name" value="CNMP_BINDING_2"/>
    <property type="match status" value="1"/>
</dbReference>
<dbReference type="PANTHER" id="PTHR23011:SF28">
    <property type="entry name" value="CYCLIC NUCLEOTIDE-BINDING DOMAIN CONTAINING PROTEIN"/>
    <property type="match status" value="1"/>
</dbReference>
<evidence type="ECO:0000313" key="4">
    <source>
        <dbReference type="Proteomes" id="UP000001880"/>
    </source>
</evidence>
<dbReference type="eggNOG" id="COG0664">
    <property type="taxonomic scope" value="Bacteria"/>
</dbReference>
<dbReference type="HOGENOM" id="CLU_658519_0_0_7"/>
<dbReference type="Gene3D" id="3.60.40.10">
    <property type="entry name" value="PPM-type phosphatase domain"/>
    <property type="match status" value="1"/>
</dbReference>
<dbReference type="PRINTS" id="PR00103">
    <property type="entry name" value="CAMPKINASE"/>
</dbReference>
<keyword evidence="3" id="KW-0378">Hydrolase</keyword>
<dbReference type="eggNOG" id="COG0631">
    <property type="taxonomic scope" value="Bacteria"/>
</dbReference>
<evidence type="ECO:0000259" key="1">
    <source>
        <dbReference type="PROSITE" id="PS50042"/>
    </source>
</evidence>
<dbReference type="STRING" id="502025.Hoch_5417"/>
<dbReference type="Proteomes" id="UP000001880">
    <property type="component" value="Chromosome"/>
</dbReference>
<feature type="domain" description="Cyclic nucleotide-binding" evidence="1">
    <location>
        <begin position="280"/>
        <end position="395"/>
    </location>
</feature>
<dbReference type="InterPro" id="IPR001932">
    <property type="entry name" value="PPM-type_phosphatase-like_dom"/>
</dbReference>
<dbReference type="PANTHER" id="PTHR23011">
    <property type="entry name" value="CYCLIC NUCLEOTIDE-BINDING DOMAIN CONTAINING PROTEIN"/>
    <property type="match status" value="1"/>
</dbReference>
<dbReference type="SUPFAM" id="SSF51206">
    <property type="entry name" value="cAMP-binding domain-like"/>
    <property type="match status" value="1"/>
</dbReference>
<accession>D0LYN5</accession>
<evidence type="ECO:0000259" key="2">
    <source>
        <dbReference type="PROSITE" id="PS51746"/>
    </source>
</evidence>
<organism evidence="3 4">
    <name type="scientific">Haliangium ochraceum (strain DSM 14365 / JCM 11303 / SMP-2)</name>
    <dbReference type="NCBI Taxonomy" id="502025"/>
    <lineage>
        <taxon>Bacteria</taxon>
        <taxon>Pseudomonadati</taxon>
        <taxon>Myxococcota</taxon>
        <taxon>Polyangia</taxon>
        <taxon>Haliangiales</taxon>
        <taxon>Kofleriaceae</taxon>
        <taxon>Haliangium</taxon>
    </lineage>
</organism>
<dbReference type="SMART" id="SM00100">
    <property type="entry name" value="cNMP"/>
    <property type="match status" value="1"/>
</dbReference>
<dbReference type="EC" id="3.1.3.16" evidence="3"/>
<dbReference type="Pfam" id="PF13672">
    <property type="entry name" value="PP2C_2"/>
    <property type="match status" value="1"/>
</dbReference>
<sequence length="419" mass="46733">MRCQAYGKTDVGRTRSQNEDFFLIDDQLGFYIVCDGMGGHASGEVASELTASTIADELREHAALLQRYAFDPSLELRRRMREVLDGAVQRACREVWTQGSAQQGADAERGMGTTLSMLVVCGRFAFVVHVGDSRIYLVRGGAMHQLTEDHSLVNEMLKKGLIADDRVESYPFANFVTRAVGIQPEVEPDILHLELMNGDTFLLCSDGLTKHAKNSELLDVIHTNELDELPDVLVFMANEAGGEDNITAVVIGVGRDATTQTLQHTDLVARKIEMLVKLPLFSSFDYTEMVKLLEIIDTRSVAARDVIIREGESGDAMYIMLTGSAGVYKQEQLINELGPSDFFGELSLIDDTPRSATVVAREPSTLLIIERKRLFALLEKAPKMAARLYWSFLRRMSMQIRNKDNQLYQLRRAIESSGT</sequence>
<dbReference type="InterPro" id="IPR018488">
    <property type="entry name" value="cNMP-bd_CS"/>
</dbReference>